<accession>A0AA49FJJ3</accession>
<evidence type="ECO:0008006" key="2">
    <source>
        <dbReference type="Google" id="ProtNLM"/>
    </source>
</evidence>
<evidence type="ECO:0000313" key="1">
    <source>
        <dbReference type="EMBL" id="WIM05199.1"/>
    </source>
</evidence>
<protein>
    <recommendedName>
        <fullName evidence="2">Type II secretion system protein</fullName>
    </recommendedName>
</protein>
<organism evidence="1">
    <name type="scientific">Candidatus Nitricoxidivorans perseverans</name>
    <dbReference type="NCBI Taxonomy" id="2975601"/>
    <lineage>
        <taxon>Bacteria</taxon>
        <taxon>Pseudomonadati</taxon>
        <taxon>Pseudomonadota</taxon>
        <taxon>Betaproteobacteria</taxon>
        <taxon>Nitrosomonadales</taxon>
        <taxon>Sterolibacteriaceae</taxon>
        <taxon>Candidatus Nitricoxidivorans</taxon>
    </lineage>
</organism>
<dbReference type="AlphaFoldDB" id="A0AA49FJJ3"/>
<name>A0AA49FJJ3_9PROT</name>
<gene>
    <name evidence="1" type="ORF">OHM77_10900</name>
</gene>
<proteinExistence type="predicted"/>
<dbReference type="EMBL" id="CP107246">
    <property type="protein sequence ID" value="WIM05199.1"/>
    <property type="molecule type" value="Genomic_DNA"/>
</dbReference>
<reference evidence="1" key="1">
    <citation type="journal article" date="2023" name="Nat. Microbiol.">
        <title>Enrichment and characterization of a nitric oxide-reducing microbial community in a continuous bioreactor.</title>
        <authorList>
            <person name="Garrido-Amador P."/>
            <person name="Stortenbeker N."/>
            <person name="Wessels H.J.C.T."/>
            <person name="Speth D.R."/>
            <person name="Garcia-Heredia I."/>
            <person name="Kartal B."/>
        </authorList>
    </citation>
    <scope>NUCLEOTIDE SEQUENCE</scope>
    <source>
        <strain evidence="1">MAG1</strain>
    </source>
</reference>
<dbReference type="Proteomes" id="UP001234916">
    <property type="component" value="Chromosome"/>
</dbReference>
<sequence length="164" mass="17894">MNWQGGLTRLEFSVTVAVIGAIATVFLAKVLEAQELGERAKVEATVRNVQAGLRWAMAEALMRGEEDRVAELPGSNPVRWLERPPAGYLGEFDGVSAAASSGAWYFDRRRAELAYRPRLDRHLAIEDGGGELRWRIAPGKGAGQPALRGGASPVVVTTTPHRWF</sequence>
<dbReference type="KEGG" id="npv:OHM77_10900"/>